<feature type="region of interest" description="Disordered" evidence="1">
    <location>
        <begin position="1"/>
        <end position="125"/>
    </location>
</feature>
<gene>
    <name evidence="2" type="ORF">AVDCRST_MAG10-1854</name>
</gene>
<evidence type="ECO:0000313" key="2">
    <source>
        <dbReference type="EMBL" id="CAA9244332.1"/>
    </source>
</evidence>
<dbReference type="AlphaFoldDB" id="A0A6J4I8Q2"/>
<sequence>GPAVRRTPARFDAGAHRGAARHAAAGPAHTGRGVARGAGGAPAPRRGLRRPGGRVHPPHPRLAAVAVGATVGRRRPLPGRGRRRALGPARLPPPRRRLGTGSRPERHRPRPVPGVEGGPARPCPL</sequence>
<evidence type="ECO:0000256" key="1">
    <source>
        <dbReference type="SAM" id="MobiDB-lite"/>
    </source>
</evidence>
<dbReference type="EMBL" id="CADCTB010000116">
    <property type="protein sequence ID" value="CAA9244332.1"/>
    <property type="molecule type" value="Genomic_DNA"/>
</dbReference>
<accession>A0A6J4I8Q2</accession>
<feature type="compositionally biased region" description="Basic residues" evidence="1">
    <location>
        <begin position="72"/>
        <end position="85"/>
    </location>
</feature>
<name>A0A6J4I8Q2_9ACTN</name>
<proteinExistence type="predicted"/>
<feature type="compositionally biased region" description="Low complexity" evidence="1">
    <location>
        <begin position="21"/>
        <end position="33"/>
    </location>
</feature>
<feature type="compositionally biased region" description="Basic residues" evidence="1">
    <location>
        <begin position="46"/>
        <end position="59"/>
    </location>
</feature>
<reference evidence="2" key="1">
    <citation type="submission" date="2020-02" db="EMBL/GenBank/DDBJ databases">
        <authorList>
            <person name="Meier V. D."/>
        </authorList>
    </citation>
    <scope>NUCLEOTIDE SEQUENCE</scope>
    <source>
        <strain evidence="2">AVDCRST_MAG10</strain>
    </source>
</reference>
<organism evidence="2">
    <name type="scientific">uncultured Acidimicrobiales bacterium</name>
    <dbReference type="NCBI Taxonomy" id="310071"/>
    <lineage>
        <taxon>Bacteria</taxon>
        <taxon>Bacillati</taxon>
        <taxon>Actinomycetota</taxon>
        <taxon>Acidimicrobiia</taxon>
        <taxon>Acidimicrobiales</taxon>
        <taxon>environmental samples</taxon>
    </lineage>
</organism>
<feature type="non-terminal residue" evidence="2">
    <location>
        <position position="1"/>
    </location>
</feature>
<feature type="compositionally biased region" description="Low complexity" evidence="1">
    <location>
        <begin position="61"/>
        <end position="71"/>
    </location>
</feature>
<feature type="non-terminal residue" evidence="2">
    <location>
        <position position="125"/>
    </location>
</feature>
<protein>
    <submittedName>
        <fullName evidence="2">Uncharacterized protein</fullName>
    </submittedName>
</protein>